<sequence>FISGEAMEWVTIKAPKKLCLYDIDEKATLETYVFLSQLDRLPNDNYVKLDLSDVKKVTAAAVLYLFANVISKQLYISNNFYSVILPKNTDVQSQFECTGLQTALKQGGTKKIERMWCDKNSNFLCGNNKNISGFLGKIRKLTGLSTLPQNLGTALKETFLNINHHAYNGPTNLVDVTWFSYFDQGEDDKGKYITALIADRGRGIPQTIKQTFPDFNNKRDCFCIEHAMLAGVTSTLEDGRGEGSVNIQRPVELAKQGQKDSLLLLSGKGHFFLEKQKNTLPLTLKEMDYSLFGSIIEWRLYY</sequence>
<organism evidence="1">
    <name type="scientific">marine sediment metagenome</name>
    <dbReference type="NCBI Taxonomy" id="412755"/>
    <lineage>
        <taxon>unclassified sequences</taxon>
        <taxon>metagenomes</taxon>
        <taxon>ecological metagenomes</taxon>
    </lineage>
</organism>
<feature type="non-terminal residue" evidence="1">
    <location>
        <position position="1"/>
    </location>
</feature>
<comment type="caution">
    <text evidence="1">The sequence shown here is derived from an EMBL/GenBank/DDBJ whole genome shotgun (WGS) entry which is preliminary data.</text>
</comment>
<name>A0A0F9IDA8_9ZZZZ</name>
<reference evidence="1" key="1">
    <citation type="journal article" date="2015" name="Nature">
        <title>Complex archaea that bridge the gap between prokaryotes and eukaryotes.</title>
        <authorList>
            <person name="Spang A."/>
            <person name="Saw J.H."/>
            <person name="Jorgensen S.L."/>
            <person name="Zaremba-Niedzwiedzka K."/>
            <person name="Martijn J."/>
            <person name="Lind A.E."/>
            <person name="van Eijk R."/>
            <person name="Schleper C."/>
            <person name="Guy L."/>
            <person name="Ettema T.J."/>
        </authorList>
    </citation>
    <scope>NUCLEOTIDE SEQUENCE</scope>
</reference>
<proteinExistence type="predicted"/>
<accession>A0A0F9IDA8</accession>
<protein>
    <submittedName>
        <fullName evidence="1">Uncharacterized protein</fullName>
    </submittedName>
</protein>
<evidence type="ECO:0000313" key="1">
    <source>
        <dbReference type="EMBL" id="KKL85352.1"/>
    </source>
</evidence>
<dbReference type="AlphaFoldDB" id="A0A0F9IDA8"/>
<dbReference type="EMBL" id="LAZR01021430">
    <property type="protein sequence ID" value="KKL85352.1"/>
    <property type="molecule type" value="Genomic_DNA"/>
</dbReference>
<gene>
    <name evidence="1" type="ORF">LCGC14_1955560</name>
</gene>